<gene>
    <name evidence="2" type="ORF">LCGC14_1751940</name>
</gene>
<dbReference type="InterPro" id="IPR001810">
    <property type="entry name" value="F-box_dom"/>
</dbReference>
<protein>
    <recommendedName>
        <fullName evidence="1">F-box domain-containing protein</fullName>
    </recommendedName>
</protein>
<name>A0A0F9K305_9ZZZZ</name>
<dbReference type="Pfam" id="PF12937">
    <property type="entry name" value="F-box-like"/>
    <property type="match status" value="1"/>
</dbReference>
<feature type="non-terminal residue" evidence="2">
    <location>
        <position position="77"/>
    </location>
</feature>
<accession>A0A0F9K305</accession>
<dbReference type="AlphaFoldDB" id="A0A0F9K305"/>
<sequence length="77" mass="8111">MDGGVTEPAMTTNIYTLPDEILVMVAEFLVSAPDIAVLARTSHRFHAVAASTRHPTRSLLCACRCGDAAAVSRLLAG</sequence>
<reference evidence="2" key="1">
    <citation type="journal article" date="2015" name="Nature">
        <title>Complex archaea that bridge the gap between prokaryotes and eukaryotes.</title>
        <authorList>
            <person name="Spang A."/>
            <person name="Saw J.H."/>
            <person name="Jorgensen S.L."/>
            <person name="Zaremba-Niedzwiedzka K."/>
            <person name="Martijn J."/>
            <person name="Lind A.E."/>
            <person name="van Eijk R."/>
            <person name="Schleper C."/>
            <person name="Guy L."/>
            <person name="Ettema T.J."/>
        </authorList>
    </citation>
    <scope>NUCLEOTIDE SEQUENCE</scope>
</reference>
<dbReference type="InterPro" id="IPR036047">
    <property type="entry name" value="F-box-like_dom_sf"/>
</dbReference>
<dbReference type="CDD" id="cd09917">
    <property type="entry name" value="F-box_SF"/>
    <property type="match status" value="1"/>
</dbReference>
<evidence type="ECO:0000259" key="1">
    <source>
        <dbReference type="Pfam" id="PF12937"/>
    </source>
</evidence>
<dbReference type="SUPFAM" id="SSF81383">
    <property type="entry name" value="F-box domain"/>
    <property type="match status" value="1"/>
</dbReference>
<organism evidence="2">
    <name type="scientific">marine sediment metagenome</name>
    <dbReference type="NCBI Taxonomy" id="412755"/>
    <lineage>
        <taxon>unclassified sequences</taxon>
        <taxon>metagenomes</taxon>
        <taxon>ecological metagenomes</taxon>
    </lineage>
</organism>
<feature type="domain" description="F-box" evidence="1">
    <location>
        <begin position="15"/>
        <end position="52"/>
    </location>
</feature>
<dbReference type="EMBL" id="LAZR01016169">
    <property type="protein sequence ID" value="KKM05653.1"/>
    <property type="molecule type" value="Genomic_DNA"/>
</dbReference>
<evidence type="ECO:0000313" key="2">
    <source>
        <dbReference type="EMBL" id="KKM05653.1"/>
    </source>
</evidence>
<proteinExistence type="predicted"/>
<comment type="caution">
    <text evidence="2">The sequence shown here is derived from an EMBL/GenBank/DDBJ whole genome shotgun (WGS) entry which is preliminary data.</text>
</comment>